<evidence type="ECO:0000256" key="1">
    <source>
        <dbReference type="ARBA" id="ARBA00023172"/>
    </source>
</evidence>
<keyword evidence="1" id="KW-0233">DNA recombination</keyword>
<dbReference type="PROSITE" id="PS51898">
    <property type="entry name" value="TYR_RECOMBINASE"/>
    <property type="match status" value="1"/>
</dbReference>
<accession>A0ABU7WFU4</accession>
<dbReference type="Pfam" id="PF00589">
    <property type="entry name" value="Phage_integrase"/>
    <property type="match status" value="1"/>
</dbReference>
<keyword evidence="4" id="KW-1185">Reference proteome</keyword>
<feature type="domain" description="Tyr recombinase" evidence="2">
    <location>
        <begin position="1"/>
        <end position="63"/>
    </location>
</feature>
<protein>
    <submittedName>
        <fullName evidence="3">Tyrosine-type recombinase/integrase</fullName>
    </submittedName>
</protein>
<dbReference type="InterPro" id="IPR002104">
    <property type="entry name" value="Integrase_catalytic"/>
</dbReference>
<name>A0ABU7WFU4_9GAMM</name>
<evidence type="ECO:0000259" key="2">
    <source>
        <dbReference type="PROSITE" id="PS51898"/>
    </source>
</evidence>
<gene>
    <name evidence="3" type="ORF">V3391_10915</name>
</gene>
<evidence type="ECO:0000313" key="3">
    <source>
        <dbReference type="EMBL" id="MEF3082713.1"/>
    </source>
</evidence>
<reference evidence="3 4" key="1">
    <citation type="submission" date="2024-01" db="EMBL/GenBank/DDBJ databases">
        <title>Novel species of the genus Luteimonas isolated from rivers.</title>
        <authorList>
            <person name="Lu H."/>
        </authorList>
    </citation>
    <scope>NUCLEOTIDE SEQUENCE [LARGE SCALE GENOMIC DNA]</scope>
    <source>
        <strain evidence="3 4">SMYT11W</strain>
    </source>
</reference>
<dbReference type="InterPro" id="IPR011010">
    <property type="entry name" value="DNA_brk_join_enz"/>
</dbReference>
<dbReference type="Gene3D" id="1.10.443.10">
    <property type="entry name" value="Intergrase catalytic core"/>
    <property type="match status" value="1"/>
</dbReference>
<comment type="caution">
    <text evidence="3">The sequence shown here is derived from an EMBL/GenBank/DDBJ whole genome shotgun (WGS) entry which is preliminary data.</text>
</comment>
<dbReference type="Proteomes" id="UP001358324">
    <property type="component" value="Unassembled WGS sequence"/>
</dbReference>
<proteinExistence type="predicted"/>
<organism evidence="3 4">
    <name type="scientific">Luteimonas flava</name>
    <dbReference type="NCBI Taxonomy" id="3115822"/>
    <lineage>
        <taxon>Bacteria</taxon>
        <taxon>Pseudomonadati</taxon>
        <taxon>Pseudomonadota</taxon>
        <taxon>Gammaproteobacteria</taxon>
        <taxon>Lysobacterales</taxon>
        <taxon>Lysobacteraceae</taxon>
        <taxon>Luteimonas</taxon>
    </lineage>
</organism>
<dbReference type="SUPFAM" id="SSF56349">
    <property type="entry name" value="DNA breaking-rejoining enzymes"/>
    <property type="match status" value="1"/>
</dbReference>
<dbReference type="InterPro" id="IPR013762">
    <property type="entry name" value="Integrase-like_cat_sf"/>
</dbReference>
<sequence length="94" mass="10364">MGVEKGTGFHSFRHTMSTVLAEQGIPEREIALITGHAITSQVPTLARHYIHIADTATLSRRVEVLASFTPLIQPLRYRSGQFATTLRNAADVHP</sequence>
<dbReference type="EMBL" id="JAZHBM010000002">
    <property type="protein sequence ID" value="MEF3082713.1"/>
    <property type="molecule type" value="Genomic_DNA"/>
</dbReference>
<evidence type="ECO:0000313" key="4">
    <source>
        <dbReference type="Proteomes" id="UP001358324"/>
    </source>
</evidence>
<dbReference type="RefSeq" id="WP_332078737.1">
    <property type="nucleotide sequence ID" value="NZ_JAZHBM010000002.1"/>
</dbReference>